<dbReference type="EMBL" id="KN846976">
    <property type="protein sequence ID" value="KIW75182.1"/>
    <property type="molecule type" value="Genomic_DNA"/>
</dbReference>
<reference evidence="2 3" key="1">
    <citation type="submission" date="2015-01" db="EMBL/GenBank/DDBJ databases">
        <title>The Genome Sequence of Fonsecaea pedrosoi CBS 271.37.</title>
        <authorList>
            <consortium name="The Broad Institute Genomics Platform"/>
            <person name="Cuomo C."/>
            <person name="de Hoog S."/>
            <person name="Gorbushina A."/>
            <person name="Stielow B."/>
            <person name="Teixiera M."/>
            <person name="Abouelleil A."/>
            <person name="Chapman S.B."/>
            <person name="Priest M."/>
            <person name="Young S.K."/>
            <person name="Wortman J."/>
            <person name="Nusbaum C."/>
            <person name="Birren B."/>
        </authorList>
    </citation>
    <scope>NUCLEOTIDE SEQUENCE [LARGE SCALE GENOMIC DNA]</scope>
    <source>
        <strain evidence="2 3">CBS 271.37</strain>
    </source>
</reference>
<dbReference type="Proteomes" id="UP000053029">
    <property type="component" value="Unassembled WGS sequence"/>
</dbReference>
<protein>
    <submittedName>
        <fullName evidence="2">Uncharacterized protein</fullName>
    </submittedName>
</protein>
<evidence type="ECO:0000313" key="2">
    <source>
        <dbReference type="EMBL" id="KIW75182.1"/>
    </source>
</evidence>
<dbReference type="STRING" id="1442368.A0A0D2EL84"/>
<dbReference type="OrthoDB" id="4369670at2759"/>
<name>A0A0D2EL84_9EURO</name>
<feature type="compositionally biased region" description="Basic and acidic residues" evidence="1">
    <location>
        <begin position="54"/>
        <end position="63"/>
    </location>
</feature>
<dbReference type="VEuPathDB" id="FungiDB:Z517_11955"/>
<feature type="region of interest" description="Disordered" evidence="1">
    <location>
        <begin position="823"/>
        <end position="847"/>
    </location>
</feature>
<dbReference type="HOGENOM" id="CLU_331500_0_0_1"/>
<sequence length="864" mass="97396">MASYDAAGNRLSCCRGCGREGLNITRHTCPSCPCNNCHGEGHSAAVCPAAATRNQDRQRERHASVPVKPVLGRSGVPSPAIPTAHTLSTINTSGQPPAKKRRPNPSLSKAHSKSGIKPRAEVEFSDVEKERAAKAVDIHQTSSLPRFDILAKHLLQHLCSDTCPAVFTHYKLQLDGIDSSKLCEDLISAIDPQIRALEGQEIDRDSLQGVKESQKDDPVLFECDGGYMDYITDTRNHEYFRMYIGQGQAIKVRVSEHKESIAWGDITSLHYYILTGGQFRTTNFIRLYRLLPNSFLIKKNMRNEKVEQLNEVRRTLLELLMTLAFQTLPATELQQWLPMINKGGVVHNDRQSSREQLRLSQDPQLASWPDVRAQQIRDRKKQQSSNLGSYPKLYQMGDIVRAAIEDNRTTLGQFDTVQFPIKPPIDQHEKSSIEDRLRQLRTDLSDTSLLDKIYRPVGSLDSPISMVLNRALLPKHDRPNSQESFLPVAFVEMGLTDGQTLIWPFDLRNRSGNTPEVISGQANREATAFKNFSLGLLKDSRASFILITEGAAEESLFQDNPLLSAEFKGTLRSYEVRARLFVRGGKIQKVFMVIPDPESLYSRGNWRSCQRFTHNLRMAAFLSGARRAKWKLFEHRSAHAMILRAYAAKDMEMVSLNTLDHFIVDWLYRKGFRTAEDAQELQDLSPIKSLPDACFMSMVLLPKQTKHGINDVDRAVLQVRETRSRGSDPRCSSPRKIAPEDANAVRQLYQKKLHIMLADDPDYPNLPGWPNPHNSNRVMSPADNEHGEASSGPTEADMVDIMTMLQDDSVPVVFNTSRLPMPQVDYSQQPRYPHRVTNPTGDGADAHWDEIREETANSILTGED</sequence>
<dbReference type="GeneID" id="25311445"/>
<evidence type="ECO:0000256" key="1">
    <source>
        <dbReference type="SAM" id="MobiDB-lite"/>
    </source>
</evidence>
<feature type="compositionally biased region" description="Polar residues" evidence="1">
    <location>
        <begin position="85"/>
        <end position="95"/>
    </location>
</feature>
<feature type="region of interest" description="Disordered" evidence="1">
    <location>
        <begin position="766"/>
        <end position="793"/>
    </location>
</feature>
<keyword evidence="3" id="KW-1185">Reference proteome</keyword>
<dbReference type="RefSeq" id="XP_013278990.1">
    <property type="nucleotide sequence ID" value="XM_013423536.1"/>
</dbReference>
<proteinExistence type="predicted"/>
<evidence type="ECO:0000313" key="3">
    <source>
        <dbReference type="Proteomes" id="UP000053029"/>
    </source>
</evidence>
<dbReference type="AlphaFoldDB" id="A0A0D2EL84"/>
<accession>A0A0D2EL84</accession>
<feature type="region of interest" description="Disordered" evidence="1">
    <location>
        <begin position="53"/>
        <end position="125"/>
    </location>
</feature>
<gene>
    <name evidence="2" type="ORF">Z517_11955</name>
</gene>
<organism evidence="2 3">
    <name type="scientific">Fonsecaea pedrosoi CBS 271.37</name>
    <dbReference type="NCBI Taxonomy" id="1442368"/>
    <lineage>
        <taxon>Eukaryota</taxon>
        <taxon>Fungi</taxon>
        <taxon>Dikarya</taxon>
        <taxon>Ascomycota</taxon>
        <taxon>Pezizomycotina</taxon>
        <taxon>Eurotiomycetes</taxon>
        <taxon>Chaetothyriomycetidae</taxon>
        <taxon>Chaetothyriales</taxon>
        <taxon>Herpotrichiellaceae</taxon>
        <taxon>Fonsecaea</taxon>
    </lineage>
</organism>